<accession>A0A532V9D1</accession>
<organism evidence="3 4">
    <name type="scientific">candidate division TA06 bacterium B3_TA06</name>
    <dbReference type="NCBI Taxonomy" id="2012487"/>
    <lineage>
        <taxon>Bacteria</taxon>
        <taxon>Bacteria division TA06</taxon>
    </lineage>
</organism>
<comment type="caution">
    <text evidence="3">The sequence shown here is derived from an EMBL/GenBank/DDBJ whole genome shotgun (WGS) entry which is preliminary data.</text>
</comment>
<dbReference type="Proteomes" id="UP000317778">
    <property type="component" value="Unassembled WGS sequence"/>
</dbReference>
<name>A0A532V9D1_UNCT6</name>
<dbReference type="PROSITE" id="PS50104">
    <property type="entry name" value="TIR"/>
    <property type="match status" value="1"/>
</dbReference>
<dbReference type="EMBL" id="NJBO01000003">
    <property type="protein sequence ID" value="TKJ43752.1"/>
    <property type="molecule type" value="Genomic_DNA"/>
</dbReference>
<dbReference type="InterPro" id="IPR035897">
    <property type="entry name" value="Toll_tir_struct_dom_sf"/>
</dbReference>
<dbReference type="AlphaFoldDB" id="A0A532V9D1"/>
<sequence>MKSDSYEYDLFISHRSTNEDTEFAKRLAGDIESEIYQGPPLKVFLDKWDIRTGSLPGSINKAISKSRFWGFVLTPAYFSSDSGWTDAESDSIISLDPNNRQGRIIPLLFKNCILPPLISQYPYIDFRNNYENGLQKLLYILKKQPFPRGTKQSRKLVSIPGPVERRFLPDKGFISDVEPDQIEELLQCNLLPFKQLPDVVYRAFVFQKYARYQKDEIKNVIRDAHKGIPAFRLHKKKIITFHNLHASDVPLGLVVDHDYIEEKPTKELLQNVSDRNIVTSLLNMEIDRFLYRLGLIKDETKPDKHRFYFPPKNGTVNIIWWKAFQKRASRKVAKPCKKDGEVMFWRHAAANIKAMYLQGKYYLHIEPTWVFTEDGSTIITGALAGKLAIRWAGPERNLGILYHIRFWTSIMRGKSGTIVIKTGDQNVKISTRPAFVRLSFGIADDQKKPMASLDEEAEIITKDEKTMEDLIVGSEADFEDSESSEETIEEEYEEV</sequence>
<protein>
    <recommendedName>
        <fullName evidence="2">TIR domain-containing protein</fullName>
    </recommendedName>
</protein>
<evidence type="ECO:0000313" key="4">
    <source>
        <dbReference type="Proteomes" id="UP000317778"/>
    </source>
</evidence>
<proteinExistence type="predicted"/>
<evidence type="ECO:0000313" key="3">
    <source>
        <dbReference type="EMBL" id="TKJ43752.1"/>
    </source>
</evidence>
<gene>
    <name evidence="3" type="ORF">CEE36_03435</name>
</gene>
<dbReference type="Gene3D" id="3.40.50.10140">
    <property type="entry name" value="Toll/interleukin-1 receptor homology (TIR) domain"/>
    <property type="match status" value="1"/>
</dbReference>
<reference evidence="3 4" key="1">
    <citation type="submission" date="2017-06" db="EMBL/GenBank/DDBJ databases">
        <title>Novel microbial phyla capable of carbon fixation and sulfur reduction in deep-sea sediments.</title>
        <authorList>
            <person name="Huang J."/>
            <person name="Baker B."/>
            <person name="Wang Y."/>
        </authorList>
    </citation>
    <scope>NUCLEOTIDE SEQUENCE [LARGE SCALE GENOMIC DNA]</scope>
    <source>
        <strain evidence="3">B3_TA06</strain>
    </source>
</reference>
<feature type="region of interest" description="Disordered" evidence="1">
    <location>
        <begin position="473"/>
        <end position="495"/>
    </location>
</feature>
<feature type="compositionally biased region" description="Acidic residues" evidence="1">
    <location>
        <begin position="476"/>
        <end position="495"/>
    </location>
</feature>
<dbReference type="Pfam" id="PF13676">
    <property type="entry name" value="TIR_2"/>
    <property type="match status" value="1"/>
</dbReference>
<dbReference type="SUPFAM" id="SSF52200">
    <property type="entry name" value="Toll/Interleukin receptor TIR domain"/>
    <property type="match status" value="1"/>
</dbReference>
<evidence type="ECO:0000256" key="1">
    <source>
        <dbReference type="SAM" id="MobiDB-lite"/>
    </source>
</evidence>
<dbReference type="InterPro" id="IPR000157">
    <property type="entry name" value="TIR_dom"/>
</dbReference>
<evidence type="ECO:0000259" key="2">
    <source>
        <dbReference type="PROSITE" id="PS50104"/>
    </source>
</evidence>
<feature type="domain" description="TIR" evidence="2">
    <location>
        <begin position="6"/>
        <end position="145"/>
    </location>
</feature>
<dbReference type="GO" id="GO:0007165">
    <property type="term" value="P:signal transduction"/>
    <property type="evidence" value="ECO:0007669"/>
    <property type="project" value="InterPro"/>
</dbReference>